<dbReference type="OrthoDB" id="9986315at2759"/>
<dbReference type="Proteomes" id="UP000005408">
    <property type="component" value="Unassembled WGS sequence"/>
</dbReference>
<protein>
    <recommendedName>
        <fullName evidence="3">39S ribosomal protein L55, mitochondrial</fullName>
    </recommendedName>
</protein>
<dbReference type="GO" id="GO:0003735">
    <property type="term" value="F:structural constituent of ribosome"/>
    <property type="evidence" value="ECO:0007669"/>
    <property type="project" value="InterPro"/>
</dbReference>
<dbReference type="PANTHER" id="PTHR34095">
    <property type="entry name" value="39S RIBOSOMAL PROTEIN L55, MITOCHONDRIAL"/>
    <property type="match status" value="1"/>
</dbReference>
<name>A0A8W8MP97_MAGGI</name>
<reference evidence="1" key="1">
    <citation type="submission" date="2022-08" db="UniProtKB">
        <authorList>
            <consortium name="EnsemblMetazoa"/>
        </authorList>
    </citation>
    <scope>IDENTIFICATION</scope>
    <source>
        <strain evidence="1">05x7-T-G4-1.051#20</strain>
    </source>
</reference>
<evidence type="ECO:0000313" key="2">
    <source>
        <dbReference type="Proteomes" id="UP000005408"/>
    </source>
</evidence>
<dbReference type="AlphaFoldDB" id="A0A8W8MP97"/>
<dbReference type="Pfam" id="PF09776">
    <property type="entry name" value="Mitoc_L55"/>
    <property type="match status" value="1"/>
</dbReference>
<dbReference type="OMA" id="IRIRYKE"/>
<dbReference type="Gene3D" id="6.20.130.20">
    <property type="entry name" value="Mitochondrial ribosomal protein L55"/>
    <property type="match status" value="1"/>
</dbReference>
<sequence>MASLMSRYRNLIFPCQACVRHNSNRVSCAKVDRKYYERLYPTLLVFPNGSTINIRNPQPRQIIQLPIDITKLTPEEQAALRRRRQPKTEIKLEKEIEDNYDRRKYLKYIKK</sequence>
<dbReference type="EnsemblMetazoa" id="G3449.1">
    <property type="protein sequence ID" value="G3449.1:cds"/>
    <property type="gene ID" value="G3449"/>
</dbReference>
<dbReference type="GO" id="GO:0005762">
    <property type="term" value="C:mitochondrial large ribosomal subunit"/>
    <property type="evidence" value="ECO:0007669"/>
    <property type="project" value="InterPro"/>
</dbReference>
<dbReference type="InterPro" id="IPR044884">
    <property type="entry name" value="Ribosomal_mL55_sf"/>
</dbReference>
<dbReference type="GO" id="GO:0006412">
    <property type="term" value="P:translation"/>
    <property type="evidence" value="ECO:0007669"/>
    <property type="project" value="TreeGrafter"/>
</dbReference>
<proteinExistence type="predicted"/>
<evidence type="ECO:0008006" key="3">
    <source>
        <dbReference type="Google" id="ProtNLM"/>
    </source>
</evidence>
<accession>A0A8W8MP97</accession>
<keyword evidence="2" id="KW-1185">Reference proteome</keyword>
<dbReference type="PANTHER" id="PTHR34095:SF1">
    <property type="entry name" value="LARGE RIBOSOMAL SUBUNIT PROTEIN ML55"/>
    <property type="match status" value="1"/>
</dbReference>
<evidence type="ECO:0000313" key="1">
    <source>
        <dbReference type="EnsemblMetazoa" id="G3449.1:cds"/>
    </source>
</evidence>
<organism evidence="1 2">
    <name type="scientific">Magallana gigas</name>
    <name type="common">Pacific oyster</name>
    <name type="synonym">Crassostrea gigas</name>
    <dbReference type="NCBI Taxonomy" id="29159"/>
    <lineage>
        <taxon>Eukaryota</taxon>
        <taxon>Metazoa</taxon>
        <taxon>Spiralia</taxon>
        <taxon>Lophotrochozoa</taxon>
        <taxon>Mollusca</taxon>
        <taxon>Bivalvia</taxon>
        <taxon>Autobranchia</taxon>
        <taxon>Pteriomorphia</taxon>
        <taxon>Ostreida</taxon>
        <taxon>Ostreoidea</taxon>
        <taxon>Ostreidae</taxon>
        <taxon>Magallana</taxon>
    </lineage>
</organism>
<dbReference type="EnsemblMetazoa" id="G3449.3">
    <property type="protein sequence ID" value="G3449.3:cds"/>
    <property type="gene ID" value="G3449"/>
</dbReference>
<dbReference type="InterPro" id="IPR018615">
    <property type="entry name" value="Ribosomal_mL55"/>
</dbReference>